<keyword evidence="1" id="KW-0690">Ribosome biogenesis</keyword>
<gene>
    <name evidence="7" type="ORF">AAA081_03320</name>
</gene>
<reference evidence="7 8" key="1">
    <citation type="submission" date="2024-04" db="EMBL/GenBank/DDBJ databases">
        <title>Human intestinal bacterial collection.</title>
        <authorList>
            <person name="Pauvert C."/>
            <person name="Hitch T.C.A."/>
            <person name="Clavel T."/>
        </authorList>
    </citation>
    <scope>NUCLEOTIDE SEQUENCE [LARGE SCALE GENOMIC DNA]</scope>
    <source>
        <strain evidence="7 8">CLA-SR-H026</strain>
    </source>
</reference>
<dbReference type="Proteomes" id="UP001481872">
    <property type="component" value="Unassembled WGS sequence"/>
</dbReference>
<dbReference type="Pfam" id="PF04327">
    <property type="entry name" value="Peptidase_Prp"/>
    <property type="match status" value="1"/>
</dbReference>
<evidence type="ECO:0000256" key="6">
    <source>
        <dbReference type="ARBA" id="ARBA00044538"/>
    </source>
</evidence>
<dbReference type="PANTHER" id="PTHR39178">
    <property type="entry name" value="HYPOTHETICAL RIBOSOME-ASSOCIATED PROTEIN"/>
    <property type="match status" value="1"/>
</dbReference>
<comment type="similarity">
    <text evidence="5">Belongs to the Prp family.</text>
</comment>
<evidence type="ECO:0000256" key="5">
    <source>
        <dbReference type="ARBA" id="ARBA00044503"/>
    </source>
</evidence>
<organism evidence="7 8">
    <name type="scientific">Aedoeadaptatus acetigenes</name>
    <dbReference type="NCBI Taxonomy" id="2981723"/>
    <lineage>
        <taxon>Bacteria</taxon>
        <taxon>Bacillati</taxon>
        <taxon>Bacillota</taxon>
        <taxon>Tissierellia</taxon>
        <taxon>Tissierellales</taxon>
        <taxon>Peptoniphilaceae</taxon>
        <taxon>Aedoeadaptatus</taxon>
    </lineage>
</organism>
<dbReference type="InterPro" id="IPR036764">
    <property type="entry name" value="Peptidase_Prp_sf"/>
</dbReference>
<dbReference type="Gene3D" id="3.30.70.1490">
    <property type="entry name" value="Cysteine protease Prp"/>
    <property type="match status" value="1"/>
</dbReference>
<name>A0ABV1J576_9FIRM</name>
<keyword evidence="8" id="KW-1185">Reference proteome</keyword>
<dbReference type="GO" id="GO:0006508">
    <property type="term" value="P:proteolysis"/>
    <property type="evidence" value="ECO:0007669"/>
    <property type="project" value="UniProtKB-KW"/>
</dbReference>
<keyword evidence="2 7" id="KW-0645">Protease</keyword>
<evidence type="ECO:0000256" key="3">
    <source>
        <dbReference type="ARBA" id="ARBA00022801"/>
    </source>
</evidence>
<sequence>MTTVTLFVRRGKILGFSANNHAGEGDEVGEIVCHGVSALTLTCVLSMEDLLSIDEDTMAFEQSEAYVSIRLPEEVVSHETELLFRSMVVGLNAIEGAYENYIKIETQEV</sequence>
<evidence type="ECO:0000256" key="1">
    <source>
        <dbReference type="ARBA" id="ARBA00022517"/>
    </source>
</evidence>
<keyword evidence="4" id="KW-0788">Thiol protease</keyword>
<evidence type="ECO:0000256" key="2">
    <source>
        <dbReference type="ARBA" id="ARBA00022670"/>
    </source>
</evidence>
<dbReference type="InterPro" id="IPR007422">
    <property type="entry name" value="Peptidase_Prp"/>
</dbReference>
<evidence type="ECO:0000256" key="4">
    <source>
        <dbReference type="ARBA" id="ARBA00022807"/>
    </source>
</evidence>
<dbReference type="CDD" id="cd16332">
    <property type="entry name" value="Prp-like"/>
    <property type="match status" value="1"/>
</dbReference>
<comment type="caution">
    <text evidence="7">The sequence shown here is derived from an EMBL/GenBank/DDBJ whole genome shotgun (WGS) entry which is preliminary data.</text>
</comment>
<dbReference type="GO" id="GO:0008233">
    <property type="term" value="F:peptidase activity"/>
    <property type="evidence" value="ECO:0007669"/>
    <property type="project" value="UniProtKB-KW"/>
</dbReference>
<dbReference type="SUPFAM" id="SSF118010">
    <property type="entry name" value="TM1457-like"/>
    <property type="match status" value="1"/>
</dbReference>
<dbReference type="RefSeq" id="WP_148471681.1">
    <property type="nucleotide sequence ID" value="NZ_JAOQJD010000001.1"/>
</dbReference>
<protein>
    <recommendedName>
        <fullName evidence="6">Ribosomal processing cysteine protease Prp</fullName>
    </recommendedName>
</protein>
<proteinExistence type="inferred from homology"/>
<dbReference type="PANTHER" id="PTHR39178:SF1">
    <property type="entry name" value="RIBOSOMAL-PROCESSING CYSTEINE PROTEASE PRP"/>
    <property type="match status" value="1"/>
</dbReference>
<evidence type="ECO:0000313" key="7">
    <source>
        <dbReference type="EMBL" id="MEQ3353334.1"/>
    </source>
</evidence>
<accession>A0ABV1J576</accession>
<evidence type="ECO:0000313" key="8">
    <source>
        <dbReference type="Proteomes" id="UP001481872"/>
    </source>
</evidence>
<keyword evidence="3" id="KW-0378">Hydrolase</keyword>
<dbReference type="EMBL" id="JBBNPS010000006">
    <property type="protein sequence ID" value="MEQ3353334.1"/>
    <property type="molecule type" value="Genomic_DNA"/>
</dbReference>